<dbReference type="SUPFAM" id="SSF81301">
    <property type="entry name" value="Nucleotidyltransferase"/>
    <property type="match status" value="1"/>
</dbReference>
<name>E4RQK1_LEAB4</name>
<dbReference type="RefSeq" id="WP_013407618.1">
    <property type="nucleotide sequence ID" value="NC_014655.1"/>
</dbReference>
<dbReference type="InterPro" id="IPR043519">
    <property type="entry name" value="NT_sf"/>
</dbReference>
<reference evidence="2 3" key="2">
    <citation type="journal article" date="2011" name="Stand. Genomic Sci.">
        <title>Complete genome sequence of Leadbetterella byssophila type strain (4M15).</title>
        <authorList>
            <person name="Abt B."/>
            <person name="Teshima H."/>
            <person name="Lucas S."/>
            <person name="Lapidus A."/>
            <person name="Del Rio T.G."/>
            <person name="Nolan M."/>
            <person name="Tice H."/>
            <person name="Cheng J.F."/>
            <person name="Pitluck S."/>
            <person name="Liolios K."/>
            <person name="Pagani I."/>
            <person name="Ivanova N."/>
            <person name="Mavromatis K."/>
            <person name="Pati A."/>
            <person name="Tapia R."/>
            <person name="Han C."/>
            <person name="Goodwin L."/>
            <person name="Chen A."/>
            <person name="Palaniappan K."/>
            <person name="Land M."/>
            <person name="Hauser L."/>
            <person name="Chang Y.J."/>
            <person name="Jeffries C.D."/>
            <person name="Rohde M."/>
            <person name="Goker M."/>
            <person name="Tindall B.J."/>
            <person name="Detter J.C."/>
            <person name="Woyke T."/>
            <person name="Bristow J."/>
            <person name="Eisen J.A."/>
            <person name="Markowitz V."/>
            <person name="Hugenholtz P."/>
            <person name="Klenk H.P."/>
            <person name="Kyrpides N.C."/>
        </authorList>
    </citation>
    <scope>NUCLEOTIDE SEQUENCE [LARGE SCALE GENOMIC DNA]</scope>
    <source>
        <strain evidence="3">DSM 17132 / JCM 16389 / KACC 11308 / NBRC 106382 / 4M15</strain>
    </source>
</reference>
<feature type="domain" description="Polymerase nucleotidyl transferase" evidence="1">
    <location>
        <begin position="16"/>
        <end position="67"/>
    </location>
</feature>
<keyword evidence="3" id="KW-1185">Reference proteome</keyword>
<dbReference type="eggNOG" id="COG1708">
    <property type="taxonomic scope" value="Bacteria"/>
</dbReference>
<dbReference type="HOGENOM" id="CLU_069366_1_0_10"/>
<dbReference type="Gene3D" id="3.30.460.10">
    <property type="entry name" value="Beta Polymerase, domain 2"/>
    <property type="match status" value="1"/>
</dbReference>
<dbReference type="Pfam" id="PF01909">
    <property type="entry name" value="NTP_transf_2"/>
    <property type="match status" value="1"/>
</dbReference>
<dbReference type="GO" id="GO:0016779">
    <property type="term" value="F:nucleotidyltransferase activity"/>
    <property type="evidence" value="ECO:0007669"/>
    <property type="project" value="InterPro"/>
</dbReference>
<dbReference type="KEGG" id="lby:Lbys_0816"/>
<dbReference type="InterPro" id="IPR002934">
    <property type="entry name" value="Polymerase_NTP_transf_dom"/>
</dbReference>
<protein>
    <submittedName>
        <fullName evidence="2">DNA polymerase beta domain protein region</fullName>
    </submittedName>
</protein>
<dbReference type="AlphaFoldDB" id="E4RQK1"/>
<evidence type="ECO:0000313" key="2">
    <source>
        <dbReference type="EMBL" id="ADQ16567.1"/>
    </source>
</evidence>
<evidence type="ECO:0000313" key="3">
    <source>
        <dbReference type="Proteomes" id="UP000007435"/>
    </source>
</evidence>
<dbReference type="Proteomes" id="UP000007435">
    <property type="component" value="Chromosome"/>
</dbReference>
<dbReference type="CDD" id="cd05403">
    <property type="entry name" value="NT_KNTase_like"/>
    <property type="match status" value="1"/>
</dbReference>
<evidence type="ECO:0000259" key="1">
    <source>
        <dbReference type="Pfam" id="PF01909"/>
    </source>
</evidence>
<gene>
    <name evidence="2" type="ordered locus">Lbys_0816</name>
</gene>
<accession>E4RQK1</accession>
<proteinExistence type="predicted"/>
<reference key="1">
    <citation type="submission" date="2010-11" db="EMBL/GenBank/DDBJ databases">
        <title>The complete genome of Leadbetterella byssophila DSM 17132.</title>
        <authorList>
            <consortium name="US DOE Joint Genome Institute (JGI-PGF)"/>
            <person name="Lucas S."/>
            <person name="Copeland A."/>
            <person name="Lapidus A."/>
            <person name="Glavina del Rio T."/>
            <person name="Dalin E."/>
            <person name="Tice H."/>
            <person name="Bruce D."/>
            <person name="Goodwin L."/>
            <person name="Pitluck S."/>
            <person name="Kyrpides N."/>
            <person name="Mavromatis K."/>
            <person name="Ivanova N."/>
            <person name="Teshima H."/>
            <person name="Brettin T."/>
            <person name="Detter J.C."/>
            <person name="Han C."/>
            <person name="Tapia R."/>
            <person name="Land M."/>
            <person name="Hauser L."/>
            <person name="Markowitz V."/>
            <person name="Cheng J.-F."/>
            <person name="Hugenholtz P."/>
            <person name="Woyke T."/>
            <person name="Wu D."/>
            <person name="Tindall B."/>
            <person name="Pomrenke H.G."/>
            <person name="Brambilla E."/>
            <person name="Klenk H.-P."/>
            <person name="Eisen J.A."/>
        </authorList>
    </citation>
    <scope>NUCLEOTIDE SEQUENCE [LARGE SCALE GENOMIC DNA]</scope>
    <source>
        <strain>DSM 17132</strain>
    </source>
</reference>
<sequence length="288" mass="32656">MNLPQNKKETFGNIVAELIKLDNIVAVVLGGSFATGRATENSDLDIGIYYNEKMPFNIEEIKRIAEKQSVENVPIVTDFYQWGPWVNGGAWIHTESGKVDFLYRNLDQVKSTIESANSGEWQKHYEQQPPYGFSSVIYLAEIENCIPVFDTEDIISKLKSSIKNYPPKLKETIIQQGLWAAEFTLINAVDFAEKDDFYNTFGSITRTVKNIVDVLFAINETYPIGDKKAIEILSKLSLSPNNLASRVNTTLTADKNSLSENIFLLRRLFDDVVELTDGVYKPQFDFKK</sequence>
<organism evidence="2 3">
    <name type="scientific">Leadbetterella byssophila (strain DSM 17132 / JCM 16389 / KACC 11308 / NBRC 106382 / 4M15)</name>
    <dbReference type="NCBI Taxonomy" id="649349"/>
    <lineage>
        <taxon>Bacteria</taxon>
        <taxon>Pseudomonadati</taxon>
        <taxon>Bacteroidota</taxon>
        <taxon>Cytophagia</taxon>
        <taxon>Cytophagales</taxon>
        <taxon>Leadbetterellaceae</taxon>
        <taxon>Leadbetterella</taxon>
    </lineage>
</organism>
<dbReference type="STRING" id="649349.Lbys_0816"/>
<dbReference type="EMBL" id="CP002305">
    <property type="protein sequence ID" value="ADQ16567.1"/>
    <property type="molecule type" value="Genomic_DNA"/>
</dbReference>